<keyword evidence="4" id="KW-0813">Transport</keyword>
<proteinExistence type="inferred from homology"/>
<dbReference type="GO" id="GO:0000774">
    <property type="term" value="F:adenyl-nucleotide exchange factor activity"/>
    <property type="evidence" value="ECO:0007669"/>
    <property type="project" value="InterPro"/>
</dbReference>
<evidence type="ECO:0000256" key="2">
    <source>
        <dbReference type="ARBA" id="ARBA00011799"/>
    </source>
</evidence>
<protein>
    <recommendedName>
        <fullName evidence="3">Nucleotide exchange factor SIL1</fullName>
    </recommendedName>
</protein>
<keyword evidence="6" id="KW-0256">Endoplasmic reticulum</keyword>
<evidence type="ECO:0000256" key="9">
    <source>
        <dbReference type="SAM" id="MobiDB-lite"/>
    </source>
</evidence>
<dbReference type="GO" id="GO:0005783">
    <property type="term" value="C:endoplasmic reticulum"/>
    <property type="evidence" value="ECO:0007669"/>
    <property type="project" value="InterPro"/>
</dbReference>
<comment type="similarity">
    <text evidence="1">Belongs to the SIL1 family.</text>
</comment>
<name>A0A381KZY0_BLUGR</name>
<organism evidence="10">
    <name type="scientific">Blumeria graminis f. sp. tritici 96224</name>
    <dbReference type="NCBI Taxonomy" id="1268274"/>
    <lineage>
        <taxon>Eukaryota</taxon>
        <taxon>Fungi</taxon>
        <taxon>Dikarya</taxon>
        <taxon>Ascomycota</taxon>
        <taxon>Pezizomycotina</taxon>
        <taxon>Leotiomycetes</taxon>
        <taxon>Erysiphales</taxon>
        <taxon>Erysiphaceae</taxon>
        <taxon>Blumeria</taxon>
    </lineage>
</organism>
<dbReference type="InterPro" id="IPR031884">
    <property type="entry name" value="Sil1_fungi"/>
</dbReference>
<dbReference type="EMBL" id="UIGY01000001">
    <property type="protein sequence ID" value="SUZ07209.1"/>
    <property type="molecule type" value="Genomic_DNA"/>
</dbReference>
<dbReference type="Gene3D" id="1.25.10.10">
    <property type="entry name" value="Leucine-rich Repeat Variant"/>
    <property type="match status" value="1"/>
</dbReference>
<feature type="non-terminal residue" evidence="10">
    <location>
        <position position="405"/>
    </location>
</feature>
<evidence type="ECO:0000256" key="5">
    <source>
        <dbReference type="ARBA" id="ARBA00022729"/>
    </source>
</evidence>
<evidence type="ECO:0000256" key="6">
    <source>
        <dbReference type="ARBA" id="ARBA00022824"/>
    </source>
</evidence>
<reference evidence="10" key="1">
    <citation type="submission" date="2018-07" db="EMBL/GenBank/DDBJ databases">
        <authorList>
            <person name="Quirk P.G."/>
            <person name="Krulwich T.A."/>
        </authorList>
    </citation>
    <scope>NUCLEOTIDE SEQUENCE</scope>
    <source>
        <strain evidence="10">96224</strain>
    </source>
</reference>
<keyword evidence="8" id="KW-0811">Translocation</keyword>
<sequence length="405" mass="45748">MPPSILQLIRVIQYISLTSLIYSLSSSAEDTTLVCSSTDATDCYPRIFQATKDFQDIREGQDIPPGLHVRLNIYDGKREARLNIPMEGENGEVQISDESPAQNSIITIPTPEKEAPIQETMPIKHEQKPPAYRPEGKVPIPNPTDAETFQSSLQSIKNNDQSLDQALDNLSDLSHDIYFGMEIIKDASALQNLVCMAFWHEAKNNSTSYKIMGRKAAIIIGSALHNNPGAMKELEPKKNIVMYPSCVAQSETTNDIKNEQFVVAFGRSLKQEQDPIILKTKIVTLSRLLKEPSIRGIFLKEEGMKLLLSIFTSDNDGFNIVRRKISELVMDNFLDEESGADITVWPKSRRSPKNRCMNKENNLEDGCWEHHIEKLSAISPKEKWLKEFLSALKDQRSKKKTKTEL</sequence>
<evidence type="ECO:0000256" key="1">
    <source>
        <dbReference type="ARBA" id="ARBA00010588"/>
    </source>
</evidence>
<dbReference type="AlphaFoldDB" id="A0A381KZY0"/>
<dbReference type="GO" id="GO:0015031">
    <property type="term" value="P:protein transport"/>
    <property type="evidence" value="ECO:0007669"/>
    <property type="project" value="UniProtKB-KW"/>
</dbReference>
<evidence type="ECO:0000256" key="4">
    <source>
        <dbReference type="ARBA" id="ARBA00022448"/>
    </source>
</evidence>
<evidence type="ECO:0000313" key="10">
    <source>
        <dbReference type="EMBL" id="SUZ07209.1"/>
    </source>
</evidence>
<dbReference type="Pfam" id="PF16782">
    <property type="entry name" value="SIL1"/>
    <property type="match status" value="1"/>
</dbReference>
<evidence type="ECO:0000256" key="8">
    <source>
        <dbReference type="ARBA" id="ARBA00023010"/>
    </source>
</evidence>
<gene>
    <name evidence="10" type="ORF">BGT96224V2_LOCUS688</name>
</gene>
<keyword evidence="7" id="KW-0653">Protein transport</keyword>
<dbReference type="InterPro" id="IPR011989">
    <property type="entry name" value="ARM-like"/>
</dbReference>
<evidence type="ECO:0000256" key="7">
    <source>
        <dbReference type="ARBA" id="ARBA00022927"/>
    </source>
</evidence>
<comment type="subunit">
    <text evidence="2">Interacts with KAR2.</text>
</comment>
<feature type="region of interest" description="Disordered" evidence="9">
    <location>
        <begin position="113"/>
        <end position="139"/>
    </location>
</feature>
<keyword evidence="5" id="KW-0732">Signal</keyword>
<feature type="compositionally biased region" description="Basic and acidic residues" evidence="9">
    <location>
        <begin position="113"/>
        <end position="128"/>
    </location>
</feature>
<accession>A0A381KZY0</accession>
<evidence type="ECO:0000256" key="3">
    <source>
        <dbReference type="ARBA" id="ARBA00015352"/>
    </source>
</evidence>